<dbReference type="EMBL" id="CAEZXW010000062">
    <property type="protein sequence ID" value="CAB4707611.1"/>
    <property type="molecule type" value="Genomic_DNA"/>
</dbReference>
<name>A0A6J7FVP9_9ZZZZ</name>
<evidence type="ECO:0000256" key="2">
    <source>
        <dbReference type="SAM" id="Phobius"/>
    </source>
</evidence>
<dbReference type="EMBL" id="CAEZZQ010000041">
    <property type="protein sequence ID" value="CAB4774633.1"/>
    <property type="molecule type" value="Genomic_DNA"/>
</dbReference>
<feature type="transmembrane region" description="Helical" evidence="2">
    <location>
        <begin position="56"/>
        <end position="76"/>
    </location>
</feature>
<feature type="transmembrane region" description="Helical" evidence="2">
    <location>
        <begin position="82"/>
        <end position="100"/>
    </location>
</feature>
<dbReference type="InterPro" id="IPR025445">
    <property type="entry name" value="DUF4191"/>
</dbReference>
<keyword evidence="2" id="KW-1133">Transmembrane helix</keyword>
<evidence type="ECO:0000256" key="1">
    <source>
        <dbReference type="SAM" id="MobiDB-lite"/>
    </source>
</evidence>
<protein>
    <submittedName>
        <fullName evidence="5">Unannotated protein</fullName>
    </submittedName>
</protein>
<reference evidence="5" key="1">
    <citation type="submission" date="2020-05" db="EMBL/GenBank/DDBJ databases">
        <authorList>
            <person name="Chiriac C."/>
            <person name="Salcher M."/>
            <person name="Ghai R."/>
            <person name="Kavagutti S V."/>
        </authorList>
    </citation>
    <scope>NUCLEOTIDE SEQUENCE</scope>
</reference>
<evidence type="ECO:0000313" key="5">
    <source>
        <dbReference type="EMBL" id="CAB4899567.1"/>
    </source>
</evidence>
<gene>
    <name evidence="3" type="ORF">UFOPK2593_00974</name>
    <name evidence="4" type="ORF">UFOPK2894_00787</name>
    <name evidence="5" type="ORF">UFOPK3492_00867</name>
</gene>
<keyword evidence="2" id="KW-0472">Membrane</keyword>
<evidence type="ECO:0000313" key="4">
    <source>
        <dbReference type="EMBL" id="CAB4774633.1"/>
    </source>
</evidence>
<accession>A0A6J7FVP9</accession>
<proteinExistence type="predicted"/>
<evidence type="ECO:0000313" key="3">
    <source>
        <dbReference type="EMBL" id="CAB4707611.1"/>
    </source>
</evidence>
<feature type="region of interest" description="Disordered" evidence="1">
    <location>
        <begin position="228"/>
        <end position="249"/>
    </location>
</feature>
<sequence>MATNKSASAKKAPAKTKAEIKAGQKAAKLARKANKPKRFAQIRDAYVLTRERDSKIGIWIGGTFGLTWAICIALGFLFGSPIYATVISLPVAVLAAVFLFSRRAEKSAYDSLEGTTGAGASVLMSIRKGWTTEPAVEVNKAQSMVHRSIGRPGIVLVGEGGNDVRSLLLDHRRKMERFCPGTPITEVYVGDGEGRVSIRKLQRHVQKLPRVLTPAQMREVRTRLKSVGGMNIPLPKGPLPKGAKVPKQR</sequence>
<dbReference type="EMBL" id="CAFBMD010000062">
    <property type="protein sequence ID" value="CAB4899567.1"/>
    <property type="molecule type" value="Genomic_DNA"/>
</dbReference>
<dbReference type="AlphaFoldDB" id="A0A6J7FVP9"/>
<keyword evidence="2" id="KW-0812">Transmembrane</keyword>
<dbReference type="Pfam" id="PF13829">
    <property type="entry name" value="DUF4191"/>
    <property type="match status" value="1"/>
</dbReference>
<organism evidence="5">
    <name type="scientific">freshwater metagenome</name>
    <dbReference type="NCBI Taxonomy" id="449393"/>
    <lineage>
        <taxon>unclassified sequences</taxon>
        <taxon>metagenomes</taxon>
        <taxon>ecological metagenomes</taxon>
    </lineage>
</organism>